<evidence type="ECO:0000256" key="3">
    <source>
        <dbReference type="ARBA" id="ARBA00022692"/>
    </source>
</evidence>
<evidence type="ECO:0000313" key="8">
    <source>
        <dbReference type="EMBL" id="GAA4384609.1"/>
    </source>
</evidence>
<keyword evidence="4 6" id="KW-1133">Transmembrane helix</keyword>
<comment type="caution">
    <text evidence="8">The sequence shown here is derived from an EMBL/GenBank/DDBJ whole genome shotgun (WGS) entry which is preliminary data.</text>
</comment>
<dbReference type="CDD" id="cd17319">
    <property type="entry name" value="MFS_ExuT_GudP_like"/>
    <property type="match status" value="1"/>
</dbReference>
<organism evidence="8 9">
    <name type="scientific">Brevibacterium pityocampae</name>
    <dbReference type="NCBI Taxonomy" id="506594"/>
    <lineage>
        <taxon>Bacteria</taxon>
        <taxon>Bacillati</taxon>
        <taxon>Actinomycetota</taxon>
        <taxon>Actinomycetes</taxon>
        <taxon>Micrococcales</taxon>
        <taxon>Brevibacteriaceae</taxon>
        <taxon>Brevibacterium</taxon>
    </lineage>
</organism>
<keyword evidence="3 6" id="KW-0812">Transmembrane</keyword>
<feature type="transmembrane region" description="Helical" evidence="6">
    <location>
        <begin position="267"/>
        <end position="288"/>
    </location>
</feature>
<feature type="transmembrane region" description="Helical" evidence="6">
    <location>
        <begin position="163"/>
        <end position="186"/>
    </location>
</feature>
<evidence type="ECO:0000256" key="2">
    <source>
        <dbReference type="ARBA" id="ARBA00022448"/>
    </source>
</evidence>
<evidence type="ECO:0000256" key="4">
    <source>
        <dbReference type="ARBA" id="ARBA00022989"/>
    </source>
</evidence>
<feature type="transmembrane region" description="Helical" evidence="6">
    <location>
        <begin position="102"/>
        <end position="121"/>
    </location>
</feature>
<feature type="transmembrane region" description="Helical" evidence="6">
    <location>
        <begin position="63"/>
        <end position="81"/>
    </location>
</feature>
<dbReference type="InterPro" id="IPR011701">
    <property type="entry name" value="MFS"/>
</dbReference>
<feature type="domain" description="Major facilitator superfamily (MFS) profile" evidence="7">
    <location>
        <begin position="30"/>
        <end position="452"/>
    </location>
</feature>
<accession>A0ABP8J407</accession>
<evidence type="ECO:0000256" key="5">
    <source>
        <dbReference type="ARBA" id="ARBA00023136"/>
    </source>
</evidence>
<evidence type="ECO:0000259" key="7">
    <source>
        <dbReference type="PROSITE" id="PS50850"/>
    </source>
</evidence>
<feature type="transmembrane region" description="Helical" evidence="6">
    <location>
        <begin position="428"/>
        <end position="450"/>
    </location>
</feature>
<dbReference type="Proteomes" id="UP001500642">
    <property type="component" value="Unassembled WGS sequence"/>
</dbReference>
<dbReference type="InterPro" id="IPR036259">
    <property type="entry name" value="MFS_trans_sf"/>
</dbReference>
<dbReference type="RefSeq" id="WP_345029635.1">
    <property type="nucleotide sequence ID" value="NZ_BAABGL010000002.1"/>
</dbReference>
<dbReference type="Pfam" id="PF07690">
    <property type="entry name" value="MFS_1"/>
    <property type="match status" value="1"/>
</dbReference>
<dbReference type="PROSITE" id="PS50850">
    <property type="entry name" value="MFS"/>
    <property type="match status" value="1"/>
</dbReference>
<gene>
    <name evidence="8" type="ORF">GCM10023167_05570</name>
</gene>
<feature type="transmembrane region" description="Helical" evidence="6">
    <location>
        <begin position="127"/>
        <end position="151"/>
    </location>
</feature>
<dbReference type="PANTHER" id="PTHR43791:SF36">
    <property type="entry name" value="TRANSPORTER, PUTATIVE (AFU_ORTHOLOGUE AFUA_6G08340)-RELATED"/>
    <property type="match status" value="1"/>
</dbReference>
<dbReference type="Gene3D" id="1.20.1250.20">
    <property type="entry name" value="MFS general substrate transporter like domains"/>
    <property type="match status" value="2"/>
</dbReference>
<dbReference type="InterPro" id="IPR020846">
    <property type="entry name" value="MFS_dom"/>
</dbReference>
<feature type="transmembrane region" description="Helical" evidence="6">
    <location>
        <begin position="337"/>
        <end position="355"/>
    </location>
</feature>
<feature type="transmembrane region" description="Helical" evidence="6">
    <location>
        <begin position="361"/>
        <end position="382"/>
    </location>
</feature>
<proteinExistence type="predicted"/>
<keyword evidence="5 6" id="KW-0472">Membrane</keyword>
<evidence type="ECO:0000256" key="6">
    <source>
        <dbReference type="SAM" id="Phobius"/>
    </source>
</evidence>
<dbReference type="PANTHER" id="PTHR43791">
    <property type="entry name" value="PERMEASE-RELATED"/>
    <property type="match status" value="1"/>
</dbReference>
<comment type="subcellular location">
    <subcellularLocation>
        <location evidence="1">Cell membrane</location>
        <topology evidence="1">Multi-pass membrane protein</topology>
    </subcellularLocation>
</comment>
<feature type="transmembrane region" description="Helical" evidence="6">
    <location>
        <begin position="308"/>
        <end position="325"/>
    </location>
</feature>
<feature type="transmembrane region" description="Helical" evidence="6">
    <location>
        <begin position="26"/>
        <end position="43"/>
    </location>
</feature>
<feature type="transmembrane region" description="Helical" evidence="6">
    <location>
        <begin position="198"/>
        <end position="221"/>
    </location>
</feature>
<keyword evidence="9" id="KW-1185">Reference proteome</keyword>
<evidence type="ECO:0000313" key="9">
    <source>
        <dbReference type="Proteomes" id="UP001500642"/>
    </source>
</evidence>
<protein>
    <submittedName>
        <fullName evidence="8">MFS transporter</fullName>
    </submittedName>
</protein>
<keyword evidence="2" id="KW-0813">Transport</keyword>
<feature type="transmembrane region" description="Helical" evidence="6">
    <location>
        <begin position="394"/>
        <end position="416"/>
    </location>
</feature>
<dbReference type="EMBL" id="BAABGL010000002">
    <property type="protein sequence ID" value="GAA4384609.1"/>
    <property type="molecule type" value="Genomic_DNA"/>
</dbReference>
<evidence type="ECO:0000256" key="1">
    <source>
        <dbReference type="ARBA" id="ARBA00004651"/>
    </source>
</evidence>
<reference evidence="9" key="1">
    <citation type="journal article" date="2019" name="Int. J. Syst. Evol. Microbiol.">
        <title>The Global Catalogue of Microorganisms (GCM) 10K type strain sequencing project: providing services to taxonomists for standard genome sequencing and annotation.</title>
        <authorList>
            <consortium name="The Broad Institute Genomics Platform"/>
            <consortium name="The Broad Institute Genome Sequencing Center for Infectious Disease"/>
            <person name="Wu L."/>
            <person name="Ma J."/>
        </authorList>
    </citation>
    <scope>NUCLEOTIDE SEQUENCE [LARGE SCALE GENOMIC DNA]</scope>
    <source>
        <strain evidence="9">JCM 17808</strain>
    </source>
</reference>
<sequence length="472" mass="51472">MSSSTPAAPADPAANAELRKRTLRKVALRLTPFLGLLYFINYLDRTNIGFAGPNGMNDELGLTQTMFGLASGIFFAGYLLLEVPSNLALHRFGARRWIARILVTWGAIAAAMAFVPTTSWMGITGEWWLIILRFLLGIAEAGFFPGIILYLTFWFPKSERAKAVAYFMVAIPLSSVIGAPVSALLIEHGHEMLWGMSGWRFMFLIEGLPAILLGIICWFFLTDRPQDAKWLADDEREWLKAEMEREESDTAARFHVPLRKSLTSGRVWALAFVYFGVVYGLYAISFFLPTIIEGFQERFGVEYSIWEKGLLTAVPFTFAAVFMIFWARHGDRTGERVWHVAAPAIVAAITIPITAYVGSPFLAMVFVSIFACGVMGSLATFWPLPTAFLSGAAAAAGVALINSVGNASGFFAPYITGFLADATGSQTAGMWVISAAMVMAVIITVSLGALPKESRAAGTANGADPVLPRDVR</sequence>
<dbReference type="SUPFAM" id="SSF103473">
    <property type="entry name" value="MFS general substrate transporter"/>
    <property type="match status" value="1"/>
</dbReference>
<name>A0ABP8J407_9MICO</name>